<dbReference type="EMBL" id="BTSX01000006">
    <property type="protein sequence ID" value="GMT05510.1"/>
    <property type="molecule type" value="Genomic_DNA"/>
</dbReference>
<gene>
    <name evidence="2" type="ORF">PENTCL1PPCAC_27684</name>
</gene>
<protein>
    <submittedName>
        <fullName evidence="2">Uncharacterized protein</fullName>
    </submittedName>
</protein>
<feature type="non-terminal residue" evidence="2">
    <location>
        <position position="173"/>
    </location>
</feature>
<sequence length="173" mass="19436">IMKRAPQLSPSSLRNELESDVVPDPSSLIRAIGQYLESVSETEFARSSVSIDDAIERDKRERSIVVQGLPESCAEKASERVAEDLSKVTAMLDLAELEHTPAIVFRMVPNTSATSAHPSVYIRPSLTKEEREAAFQLRQRRRQLLAQGKDVIVYAGELIERNQLKSFKKNQRS</sequence>
<keyword evidence="3" id="KW-1185">Reference proteome</keyword>
<name>A0AAV5UEW6_9BILA</name>
<feature type="non-terminal residue" evidence="2">
    <location>
        <position position="1"/>
    </location>
</feature>
<evidence type="ECO:0000256" key="1">
    <source>
        <dbReference type="SAM" id="MobiDB-lite"/>
    </source>
</evidence>
<accession>A0AAV5UEW6</accession>
<organism evidence="2 3">
    <name type="scientific">Pristionchus entomophagus</name>
    <dbReference type="NCBI Taxonomy" id="358040"/>
    <lineage>
        <taxon>Eukaryota</taxon>
        <taxon>Metazoa</taxon>
        <taxon>Ecdysozoa</taxon>
        <taxon>Nematoda</taxon>
        <taxon>Chromadorea</taxon>
        <taxon>Rhabditida</taxon>
        <taxon>Rhabditina</taxon>
        <taxon>Diplogasteromorpha</taxon>
        <taxon>Diplogasteroidea</taxon>
        <taxon>Neodiplogasteridae</taxon>
        <taxon>Pristionchus</taxon>
    </lineage>
</organism>
<evidence type="ECO:0000313" key="2">
    <source>
        <dbReference type="EMBL" id="GMT05510.1"/>
    </source>
</evidence>
<dbReference type="AlphaFoldDB" id="A0AAV5UEW6"/>
<evidence type="ECO:0000313" key="3">
    <source>
        <dbReference type="Proteomes" id="UP001432027"/>
    </source>
</evidence>
<feature type="region of interest" description="Disordered" evidence="1">
    <location>
        <begin position="1"/>
        <end position="20"/>
    </location>
</feature>
<reference evidence="2" key="1">
    <citation type="submission" date="2023-10" db="EMBL/GenBank/DDBJ databases">
        <title>Genome assembly of Pristionchus species.</title>
        <authorList>
            <person name="Yoshida K."/>
            <person name="Sommer R.J."/>
        </authorList>
    </citation>
    <scope>NUCLEOTIDE SEQUENCE</scope>
    <source>
        <strain evidence="2">RS0144</strain>
    </source>
</reference>
<proteinExistence type="predicted"/>
<comment type="caution">
    <text evidence="2">The sequence shown here is derived from an EMBL/GenBank/DDBJ whole genome shotgun (WGS) entry which is preliminary data.</text>
</comment>
<dbReference type="Proteomes" id="UP001432027">
    <property type="component" value="Unassembled WGS sequence"/>
</dbReference>